<reference evidence="2 3" key="1">
    <citation type="submission" date="2023-05" db="EMBL/GenBank/DDBJ databases">
        <title>Actinoplanes sp. NEAU-A12 genome sequencing.</title>
        <authorList>
            <person name="Wang Z.-S."/>
        </authorList>
    </citation>
    <scope>NUCLEOTIDE SEQUENCE [LARGE SCALE GENOMIC DNA]</scope>
    <source>
        <strain evidence="2 3">NEAU-A12</strain>
    </source>
</reference>
<comment type="caution">
    <text evidence="2">The sequence shown here is derived from an EMBL/GenBank/DDBJ whole genome shotgun (WGS) entry which is preliminary data.</text>
</comment>
<name>A0ABT6WNC8_9ACTN</name>
<evidence type="ECO:0000313" key="2">
    <source>
        <dbReference type="EMBL" id="MDI6101239.1"/>
    </source>
</evidence>
<proteinExistence type="predicted"/>
<organism evidence="2 3">
    <name type="scientific">Actinoplanes sandaracinus</name>
    <dbReference type="NCBI Taxonomy" id="3045177"/>
    <lineage>
        <taxon>Bacteria</taxon>
        <taxon>Bacillati</taxon>
        <taxon>Actinomycetota</taxon>
        <taxon>Actinomycetes</taxon>
        <taxon>Micromonosporales</taxon>
        <taxon>Micromonosporaceae</taxon>
        <taxon>Actinoplanes</taxon>
    </lineage>
</organism>
<evidence type="ECO:0000256" key="1">
    <source>
        <dbReference type="SAM" id="MobiDB-lite"/>
    </source>
</evidence>
<evidence type="ECO:0008006" key="4">
    <source>
        <dbReference type="Google" id="ProtNLM"/>
    </source>
</evidence>
<dbReference type="EMBL" id="JASCTH010000014">
    <property type="protein sequence ID" value="MDI6101239.1"/>
    <property type="molecule type" value="Genomic_DNA"/>
</dbReference>
<sequence>MNAGQADPRGPDVVSPEVHAAPGPTLLVPGPVLDDPAGQQARESAAAEQALIEQRPIGEVVQALAEDRVEQPAGNASQEAWADWVIATHPALDPEFLRAMKRDDLREQYGS</sequence>
<dbReference type="Proteomes" id="UP001241758">
    <property type="component" value="Unassembled WGS sequence"/>
</dbReference>
<feature type="compositionally biased region" description="Low complexity" evidence="1">
    <location>
        <begin position="20"/>
        <end position="40"/>
    </location>
</feature>
<gene>
    <name evidence="2" type="ORF">QLQ12_21735</name>
</gene>
<protein>
    <recommendedName>
        <fullName evidence="4">Antitoxin VbhA domain-containing protein</fullName>
    </recommendedName>
</protein>
<feature type="region of interest" description="Disordered" evidence="1">
    <location>
        <begin position="1"/>
        <end position="40"/>
    </location>
</feature>
<accession>A0ABT6WNC8</accession>
<keyword evidence="3" id="KW-1185">Reference proteome</keyword>
<dbReference type="RefSeq" id="WP_282762111.1">
    <property type="nucleotide sequence ID" value="NZ_JASCTH010000014.1"/>
</dbReference>
<evidence type="ECO:0000313" key="3">
    <source>
        <dbReference type="Proteomes" id="UP001241758"/>
    </source>
</evidence>